<accession>A0A1H0C050</accession>
<name>A0A1H0C050_9BACI</name>
<feature type="domain" description="Methyl-accepting transducer" evidence="10">
    <location>
        <begin position="289"/>
        <end position="546"/>
    </location>
</feature>
<keyword evidence="2" id="KW-1003">Cell membrane</keyword>
<evidence type="ECO:0000259" key="11">
    <source>
        <dbReference type="PROSITE" id="PS50885"/>
    </source>
</evidence>
<dbReference type="EMBL" id="FNIG01000005">
    <property type="protein sequence ID" value="SDN51273.1"/>
    <property type="molecule type" value="Genomic_DNA"/>
</dbReference>
<dbReference type="InterPro" id="IPR003660">
    <property type="entry name" value="HAMP_dom"/>
</dbReference>
<dbReference type="Pfam" id="PF00672">
    <property type="entry name" value="HAMP"/>
    <property type="match status" value="1"/>
</dbReference>
<reference evidence="12 13" key="1">
    <citation type="submission" date="2016-10" db="EMBL/GenBank/DDBJ databases">
        <authorList>
            <person name="de Groot N.N."/>
        </authorList>
    </citation>
    <scope>NUCLEOTIDE SEQUENCE [LARGE SCALE GENOMIC DNA]</scope>
    <source>
        <strain evidence="12 13">CGMCC 1.3442</strain>
    </source>
</reference>
<gene>
    <name evidence="12" type="ORF">SAMN05216498_2456</name>
</gene>
<feature type="compositionally biased region" description="Low complexity" evidence="8">
    <location>
        <begin position="526"/>
        <end position="540"/>
    </location>
</feature>
<evidence type="ECO:0000256" key="6">
    <source>
        <dbReference type="PROSITE-ProRule" id="PRU00284"/>
    </source>
</evidence>
<dbReference type="InterPro" id="IPR004089">
    <property type="entry name" value="MCPsignal_dom"/>
</dbReference>
<comment type="subcellular location">
    <subcellularLocation>
        <location evidence="1">Cell membrane</location>
    </subcellularLocation>
</comment>
<feature type="domain" description="HAMP" evidence="11">
    <location>
        <begin position="217"/>
        <end position="270"/>
    </location>
</feature>
<dbReference type="PROSITE" id="PS50885">
    <property type="entry name" value="HAMP"/>
    <property type="match status" value="1"/>
</dbReference>
<dbReference type="CDD" id="cd06225">
    <property type="entry name" value="HAMP"/>
    <property type="match status" value="1"/>
</dbReference>
<dbReference type="SUPFAM" id="SSF58104">
    <property type="entry name" value="Methyl-accepting chemotaxis protein (MCP) signaling domain"/>
    <property type="match status" value="1"/>
</dbReference>
<keyword evidence="4 6" id="KW-0807">Transducer</keyword>
<keyword evidence="3 9" id="KW-0472">Membrane</keyword>
<keyword evidence="7" id="KW-0175">Coiled coil</keyword>
<evidence type="ECO:0000256" key="8">
    <source>
        <dbReference type="SAM" id="MobiDB-lite"/>
    </source>
</evidence>
<sequence length="575" mass="63603">MLKRLKNLKLINLKNMNIGWKYGSALGIVIVLFLISTIISATLLLTLSNDIKTMEQSGDDAIDVTQLIVEFRSKDVRIPQFLLTEDESNIPQFEQRRDSFDRLKTELEPELQTSEQRELFNQIIEKDQEYNDIFLNDMVTAIESNQKVEALKLSAQTNSIRAEIDSLLEQLRALINEQRQASINEANTALITTITTLIASLVVSIVLGVIVVYFVNRIVQRNLKQVITTSERMAEGDLAVEDINYNGKDEIGQLATAFNEMKNYLREMVQRVQTVSETVSSQSEELTQSSNEISTGAEQVASTMEELSASSEQQASSANEISKMIKQLDQQIIESNDEGVKLSSQSDKVHQLSTDGRTKIGQSVDQMSAITTLVTNTVEQVNGLNQKSEEISKLIVVIKDIAEQTNLLALNAAIEAARAGESGKGFAVVADEVRKLAEQVEKSISEITGIIQGVQNETKAVTQSLEEGYKQVEQGNEQIRDSRDQFDAINQSISEMTQGIQTISSHLKEVSNNSELMNESISEIASSTEESSAGIEESASTVEEQSASMQEITGSAESLAQSAEELNDLIKRFKL</sequence>
<dbReference type="Pfam" id="PF00015">
    <property type="entry name" value="MCPsignal"/>
    <property type="match status" value="1"/>
</dbReference>
<dbReference type="GO" id="GO:0005886">
    <property type="term" value="C:plasma membrane"/>
    <property type="evidence" value="ECO:0007669"/>
    <property type="project" value="UniProtKB-SubCell"/>
</dbReference>
<dbReference type="PANTHER" id="PTHR32089">
    <property type="entry name" value="METHYL-ACCEPTING CHEMOTAXIS PROTEIN MCPB"/>
    <property type="match status" value="1"/>
</dbReference>
<dbReference type="AlphaFoldDB" id="A0A1H0C050"/>
<keyword evidence="13" id="KW-1185">Reference proteome</keyword>
<dbReference type="FunFam" id="1.10.287.950:FF:000001">
    <property type="entry name" value="Methyl-accepting chemotaxis sensory transducer"/>
    <property type="match status" value="1"/>
</dbReference>
<dbReference type="GO" id="GO:0006935">
    <property type="term" value="P:chemotaxis"/>
    <property type="evidence" value="ECO:0007669"/>
    <property type="project" value="InterPro"/>
</dbReference>
<feature type="compositionally biased region" description="Polar residues" evidence="8">
    <location>
        <begin position="541"/>
        <end position="559"/>
    </location>
</feature>
<feature type="region of interest" description="Disordered" evidence="8">
    <location>
        <begin position="526"/>
        <end position="559"/>
    </location>
</feature>
<feature type="transmembrane region" description="Helical" evidence="9">
    <location>
        <begin position="20"/>
        <end position="47"/>
    </location>
</feature>
<dbReference type="SMART" id="SM00304">
    <property type="entry name" value="HAMP"/>
    <property type="match status" value="1"/>
</dbReference>
<evidence type="ECO:0000256" key="5">
    <source>
        <dbReference type="ARBA" id="ARBA00029447"/>
    </source>
</evidence>
<dbReference type="SMART" id="SM00283">
    <property type="entry name" value="MA"/>
    <property type="match status" value="1"/>
</dbReference>
<dbReference type="Gene3D" id="1.10.287.950">
    <property type="entry name" value="Methyl-accepting chemotaxis protein"/>
    <property type="match status" value="1"/>
</dbReference>
<dbReference type="InterPro" id="IPR004090">
    <property type="entry name" value="Chemotax_Me-accpt_rcpt"/>
</dbReference>
<keyword evidence="9" id="KW-1133">Transmembrane helix</keyword>
<evidence type="ECO:0000256" key="7">
    <source>
        <dbReference type="SAM" id="Coils"/>
    </source>
</evidence>
<dbReference type="PRINTS" id="PR00260">
    <property type="entry name" value="CHEMTRNSDUCR"/>
</dbReference>
<dbReference type="PANTHER" id="PTHR32089:SF112">
    <property type="entry name" value="LYSOZYME-LIKE PROTEIN-RELATED"/>
    <property type="match status" value="1"/>
</dbReference>
<organism evidence="12 13">
    <name type="scientific">Tenuibacillus multivorans</name>
    <dbReference type="NCBI Taxonomy" id="237069"/>
    <lineage>
        <taxon>Bacteria</taxon>
        <taxon>Bacillati</taxon>
        <taxon>Bacillota</taxon>
        <taxon>Bacilli</taxon>
        <taxon>Bacillales</taxon>
        <taxon>Bacillaceae</taxon>
        <taxon>Tenuibacillus</taxon>
    </lineage>
</organism>
<dbReference type="PROSITE" id="PS50111">
    <property type="entry name" value="CHEMOTAXIS_TRANSDUC_2"/>
    <property type="match status" value="1"/>
</dbReference>
<evidence type="ECO:0000313" key="13">
    <source>
        <dbReference type="Proteomes" id="UP000199334"/>
    </source>
</evidence>
<comment type="similarity">
    <text evidence="5">Belongs to the methyl-accepting chemotaxis (MCP) protein family.</text>
</comment>
<protein>
    <submittedName>
        <fullName evidence="12">Methyl-accepting chemotaxis protein</fullName>
    </submittedName>
</protein>
<dbReference type="GO" id="GO:0007165">
    <property type="term" value="P:signal transduction"/>
    <property type="evidence" value="ECO:0007669"/>
    <property type="project" value="UniProtKB-KW"/>
</dbReference>
<dbReference type="CDD" id="cd11386">
    <property type="entry name" value="MCP_signal"/>
    <property type="match status" value="1"/>
</dbReference>
<evidence type="ECO:0000256" key="4">
    <source>
        <dbReference type="ARBA" id="ARBA00023224"/>
    </source>
</evidence>
<dbReference type="Proteomes" id="UP000199334">
    <property type="component" value="Unassembled WGS sequence"/>
</dbReference>
<evidence type="ECO:0000256" key="2">
    <source>
        <dbReference type="ARBA" id="ARBA00022475"/>
    </source>
</evidence>
<dbReference type="Gene3D" id="6.10.340.10">
    <property type="match status" value="1"/>
</dbReference>
<feature type="transmembrane region" description="Helical" evidence="9">
    <location>
        <begin position="189"/>
        <end position="215"/>
    </location>
</feature>
<dbReference type="RefSeq" id="WP_093856872.1">
    <property type="nucleotide sequence ID" value="NZ_FNIG01000005.1"/>
</dbReference>
<evidence type="ECO:0000313" key="12">
    <source>
        <dbReference type="EMBL" id="SDN51273.1"/>
    </source>
</evidence>
<dbReference type="GO" id="GO:0004888">
    <property type="term" value="F:transmembrane signaling receptor activity"/>
    <property type="evidence" value="ECO:0007669"/>
    <property type="project" value="InterPro"/>
</dbReference>
<proteinExistence type="inferred from homology"/>
<dbReference type="STRING" id="237069.SAMN05216498_2456"/>
<keyword evidence="9" id="KW-0812">Transmembrane</keyword>
<evidence type="ECO:0000256" key="9">
    <source>
        <dbReference type="SAM" id="Phobius"/>
    </source>
</evidence>
<evidence type="ECO:0000256" key="3">
    <source>
        <dbReference type="ARBA" id="ARBA00023136"/>
    </source>
</evidence>
<evidence type="ECO:0000256" key="1">
    <source>
        <dbReference type="ARBA" id="ARBA00004236"/>
    </source>
</evidence>
<evidence type="ECO:0000259" key="10">
    <source>
        <dbReference type="PROSITE" id="PS50111"/>
    </source>
</evidence>
<feature type="coiled-coil region" evidence="7">
    <location>
        <begin position="157"/>
        <end position="184"/>
    </location>
</feature>